<reference evidence="2 3" key="1">
    <citation type="submission" date="2023-07" db="EMBL/GenBank/DDBJ databases">
        <title>Sequencing the genomes of 1000 actinobacteria strains.</title>
        <authorList>
            <person name="Klenk H.-P."/>
        </authorList>
    </citation>
    <scope>NUCLEOTIDE SEQUENCE [LARGE SCALE GENOMIC DNA]</scope>
    <source>
        <strain evidence="2 3">DSM 44388</strain>
    </source>
</reference>
<organism evidence="2 3">
    <name type="scientific">Kineosporia succinea</name>
    <dbReference type="NCBI Taxonomy" id="84632"/>
    <lineage>
        <taxon>Bacteria</taxon>
        <taxon>Bacillati</taxon>
        <taxon>Actinomycetota</taxon>
        <taxon>Actinomycetes</taxon>
        <taxon>Kineosporiales</taxon>
        <taxon>Kineosporiaceae</taxon>
        <taxon>Kineosporia</taxon>
    </lineage>
</organism>
<gene>
    <name evidence="2" type="ORF">J2S57_000054</name>
</gene>
<dbReference type="InterPro" id="IPR014717">
    <property type="entry name" value="Transl_elong_EF1B/ribsomal_bS6"/>
</dbReference>
<evidence type="ECO:0000313" key="2">
    <source>
        <dbReference type="EMBL" id="MDP9824305.1"/>
    </source>
</evidence>
<comment type="caution">
    <text evidence="2">The sequence shown here is derived from an EMBL/GenBank/DDBJ whole genome shotgun (WGS) entry which is preliminary data.</text>
</comment>
<protein>
    <recommendedName>
        <fullName evidence="4">Pilus assembly protein PilO</fullName>
    </recommendedName>
</protein>
<name>A0ABT9NV43_9ACTN</name>
<dbReference type="Gene3D" id="3.30.70.60">
    <property type="match status" value="1"/>
</dbReference>
<dbReference type="RefSeq" id="WP_307236604.1">
    <property type="nucleotide sequence ID" value="NZ_JAUSQZ010000001.1"/>
</dbReference>
<evidence type="ECO:0000256" key="1">
    <source>
        <dbReference type="SAM" id="MobiDB-lite"/>
    </source>
</evidence>
<keyword evidence="3" id="KW-1185">Reference proteome</keyword>
<feature type="region of interest" description="Disordered" evidence="1">
    <location>
        <begin position="205"/>
        <end position="267"/>
    </location>
</feature>
<feature type="region of interest" description="Disordered" evidence="1">
    <location>
        <begin position="293"/>
        <end position="313"/>
    </location>
</feature>
<accession>A0ABT9NV43</accession>
<feature type="compositionally biased region" description="Low complexity" evidence="1">
    <location>
        <begin position="228"/>
        <end position="267"/>
    </location>
</feature>
<dbReference type="EMBL" id="JAUSQZ010000001">
    <property type="protein sequence ID" value="MDP9824305.1"/>
    <property type="molecule type" value="Genomic_DNA"/>
</dbReference>
<feature type="compositionally biased region" description="Low complexity" evidence="1">
    <location>
        <begin position="294"/>
        <end position="313"/>
    </location>
</feature>
<evidence type="ECO:0008006" key="4">
    <source>
        <dbReference type="Google" id="ProtNLM"/>
    </source>
</evidence>
<evidence type="ECO:0000313" key="3">
    <source>
        <dbReference type="Proteomes" id="UP001235712"/>
    </source>
</evidence>
<dbReference type="Proteomes" id="UP001235712">
    <property type="component" value="Unassembled WGS sequence"/>
</dbReference>
<sequence length="313" mass="31146">MLANRTARWSLGTVALCLVLLVAAWFLLIDPRRGQETDLRDAAVASDSQASQLQIQVAKLKSQASDLPAQKAKLEQIAKQLTPDAGIPDFVRALQQIAAESGVELSSIAPGSPVVVTTGAAATPSTDGAAQAGSLVSVPMALNVSGDAAESTIFLKYLQTKIARTYVISALNVAVTTSTSSGTASVEGTSAQGAAAISQASLDEGSLSAADGDTSTATPAATSKGDEGTTATPAPGVSTAAPGTGTGTVTDPAATATATPDPEVTTTTTTLDITGSIYVLLDGTSTLEDIQKQAAEAAARGTTTATPTPSAGN</sequence>
<proteinExistence type="predicted"/>